<name>A0A2S8FS27_9BACT</name>
<dbReference type="EMBL" id="PUHY01000010">
    <property type="protein sequence ID" value="PQO34979.1"/>
    <property type="molecule type" value="Genomic_DNA"/>
</dbReference>
<evidence type="ECO:0000313" key="1">
    <source>
        <dbReference type="EMBL" id="PQO34979.1"/>
    </source>
</evidence>
<protein>
    <recommendedName>
        <fullName evidence="3">DUF4157 domain-containing protein</fullName>
    </recommendedName>
</protein>
<gene>
    <name evidence="1" type="ORF">C5Y83_15990</name>
</gene>
<evidence type="ECO:0008006" key="3">
    <source>
        <dbReference type="Google" id="ProtNLM"/>
    </source>
</evidence>
<proteinExistence type="predicted"/>
<sequence>MLLMGSHVAFGQETPAVHLSDDTLLTFEPAAKGKVLIAKEDDFLQRLGDLEIQTRMQSEQPVTKQAYIESLQAGVKDWQEDEMKYVEQATKTVRERLQEYDLPFPKQIHLIRVAGEVEGNAPHCREASIILPDAFFALQERAPGILAHELFHVLSSHNPELRDKMYGVIHFRPTNEVRLPKELQPRRITNPDATGNYHVVMLNIDGEETPVVPVLLTKSSEYRPGGLFANLSFQLMVLEKQDGKYVALLNDGRPRLLSPREVPDYTAQIGHNTGYIIHPEEALADNFMLLVMNAKDVPDPWVIENLKQVLPKRETSKAQ</sequence>
<comment type="caution">
    <text evidence="1">The sequence shown here is derived from an EMBL/GenBank/DDBJ whole genome shotgun (WGS) entry which is preliminary data.</text>
</comment>
<organism evidence="1 2">
    <name type="scientific">Blastopirellula marina</name>
    <dbReference type="NCBI Taxonomy" id="124"/>
    <lineage>
        <taxon>Bacteria</taxon>
        <taxon>Pseudomonadati</taxon>
        <taxon>Planctomycetota</taxon>
        <taxon>Planctomycetia</taxon>
        <taxon>Pirellulales</taxon>
        <taxon>Pirellulaceae</taxon>
        <taxon>Blastopirellula</taxon>
    </lineage>
</organism>
<evidence type="ECO:0000313" key="2">
    <source>
        <dbReference type="Proteomes" id="UP000238322"/>
    </source>
</evidence>
<accession>A0A2S8FS27</accession>
<dbReference type="Proteomes" id="UP000238322">
    <property type="component" value="Unassembled WGS sequence"/>
</dbReference>
<reference evidence="1 2" key="1">
    <citation type="submission" date="2018-02" db="EMBL/GenBank/DDBJ databases">
        <title>Comparative genomes isolates from brazilian mangrove.</title>
        <authorList>
            <person name="Araujo J.E."/>
            <person name="Taketani R.G."/>
            <person name="Silva M.C.P."/>
            <person name="Loureco M.V."/>
            <person name="Andreote F.D."/>
        </authorList>
    </citation>
    <scope>NUCLEOTIDE SEQUENCE [LARGE SCALE GENOMIC DNA]</scope>
    <source>
        <strain evidence="1 2">Hex-1 MGV</strain>
    </source>
</reference>
<dbReference type="AlphaFoldDB" id="A0A2S8FS27"/>